<comment type="caution">
    <text evidence="4">The sequence shown here is derived from an EMBL/GenBank/DDBJ whole genome shotgun (WGS) entry which is preliminary data.</text>
</comment>
<gene>
    <name evidence="4" type="ORF">G2W53_016443</name>
</gene>
<keyword evidence="5" id="KW-1185">Reference proteome</keyword>
<proteinExistence type="predicted"/>
<dbReference type="PANTHER" id="PTHR34222:SF99">
    <property type="entry name" value="PROTEIN, PUTATIVE-RELATED"/>
    <property type="match status" value="1"/>
</dbReference>
<feature type="region of interest" description="Disordered" evidence="1">
    <location>
        <begin position="455"/>
        <end position="489"/>
    </location>
</feature>
<feature type="domain" description="GAG-pre-integrase" evidence="2">
    <location>
        <begin position="373"/>
        <end position="427"/>
    </location>
</feature>
<organism evidence="4 5">
    <name type="scientific">Senna tora</name>
    <dbReference type="NCBI Taxonomy" id="362788"/>
    <lineage>
        <taxon>Eukaryota</taxon>
        <taxon>Viridiplantae</taxon>
        <taxon>Streptophyta</taxon>
        <taxon>Embryophyta</taxon>
        <taxon>Tracheophyta</taxon>
        <taxon>Spermatophyta</taxon>
        <taxon>Magnoliopsida</taxon>
        <taxon>eudicotyledons</taxon>
        <taxon>Gunneridae</taxon>
        <taxon>Pentapetalae</taxon>
        <taxon>rosids</taxon>
        <taxon>fabids</taxon>
        <taxon>Fabales</taxon>
        <taxon>Fabaceae</taxon>
        <taxon>Caesalpinioideae</taxon>
        <taxon>Cassia clade</taxon>
        <taxon>Senna</taxon>
    </lineage>
</organism>
<accession>A0A834TPF0</accession>
<feature type="region of interest" description="Disordered" evidence="1">
    <location>
        <begin position="1"/>
        <end position="25"/>
    </location>
</feature>
<sequence>MADEQAVKMKAAKGDEGPYQLHSSDHPGMSLVTTTLNGSNYLAWSIAVITALEAKDKTGFIDGYVLPPEDQVEYRKWKKERFGVNNAPQLYQVQKKTASIQQGQDSVTLYYNKINRLWDEISRLMPMPNCSCGKCTCGLKKKIGDLDASTKLIQFLMGLSSVYDVIRSQILSLDLLPSVNKAFSMVLRDETQRQINMSNSNGVDGGSALLARSYQGKNEPGGFKKKEVSKKDKYCDHCKVNGHTKDTCFKIHGYPDWFKELREKRANAGKKPMANMANDAIAETPIGQDSDQGSKNDLENVVSYLLKEVQRLGKGKPIDGKVTKSTLPTFMIFQDQRSKQILAKGAAIGNLYYLNASSFTFNTGTCKEQCNMRCNTVATLNNRDLLTAKLWHSRLGHPSVQVLKHINEIPVFDFSTEPCEICHASKQHRLPFASSNTKAEKREVVRQGVLPSISVTVDNNDDEGDLSEPSEDGDNPYLNPEPNPPQIVNPLGTEPPVGNLTQPLEVVPFGGTRTSLRTKKAPSWLEDYLVYCIRSSVVSGGLLDIVFGLVCIGPSL</sequence>
<name>A0A834TPF0_9FABA</name>
<dbReference type="InterPro" id="IPR029472">
    <property type="entry name" value="Copia-like_N"/>
</dbReference>
<feature type="compositionally biased region" description="Acidic residues" evidence="1">
    <location>
        <begin position="459"/>
        <end position="474"/>
    </location>
</feature>
<evidence type="ECO:0000313" key="5">
    <source>
        <dbReference type="Proteomes" id="UP000634136"/>
    </source>
</evidence>
<dbReference type="AlphaFoldDB" id="A0A834TPF0"/>
<evidence type="ECO:0000256" key="1">
    <source>
        <dbReference type="SAM" id="MobiDB-lite"/>
    </source>
</evidence>
<dbReference type="OrthoDB" id="1751612at2759"/>
<dbReference type="InterPro" id="IPR025724">
    <property type="entry name" value="GAG-pre-integrase_dom"/>
</dbReference>
<protein>
    <recommendedName>
        <fullName evidence="6">Retrotransposon Copia-like N-terminal domain-containing protein</fullName>
    </recommendedName>
</protein>
<evidence type="ECO:0000259" key="3">
    <source>
        <dbReference type="Pfam" id="PF14244"/>
    </source>
</evidence>
<dbReference type="Pfam" id="PF14244">
    <property type="entry name" value="Retrotran_gag_3"/>
    <property type="match status" value="1"/>
</dbReference>
<evidence type="ECO:0008006" key="6">
    <source>
        <dbReference type="Google" id="ProtNLM"/>
    </source>
</evidence>
<dbReference type="PANTHER" id="PTHR34222">
    <property type="entry name" value="GAG_PRE-INTEGRS DOMAIN-CONTAINING PROTEIN"/>
    <property type="match status" value="1"/>
</dbReference>
<feature type="domain" description="Retrotransposon Copia-like N-terminal" evidence="3">
    <location>
        <begin position="22"/>
        <end position="68"/>
    </location>
</feature>
<dbReference type="EMBL" id="JAAIUW010000006">
    <property type="protein sequence ID" value="KAF7825279.1"/>
    <property type="molecule type" value="Genomic_DNA"/>
</dbReference>
<dbReference type="Proteomes" id="UP000634136">
    <property type="component" value="Unassembled WGS sequence"/>
</dbReference>
<reference evidence="4" key="1">
    <citation type="submission" date="2020-09" db="EMBL/GenBank/DDBJ databases">
        <title>Genome-Enabled Discovery of Anthraquinone Biosynthesis in Senna tora.</title>
        <authorList>
            <person name="Kang S.-H."/>
            <person name="Pandey R.P."/>
            <person name="Lee C.-M."/>
            <person name="Sim J.-S."/>
            <person name="Jeong J.-T."/>
            <person name="Choi B.-S."/>
            <person name="Jung M."/>
            <person name="Ginzburg D."/>
            <person name="Zhao K."/>
            <person name="Won S.Y."/>
            <person name="Oh T.-J."/>
            <person name="Yu Y."/>
            <person name="Kim N.-H."/>
            <person name="Lee O.R."/>
            <person name="Lee T.-H."/>
            <person name="Bashyal P."/>
            <person name="Kim T.-S."/>
            <person name="Lee W.-H."/>
            <person name="Kawkins C."/>
            <person name="Kim C.-K."/>
            <person name="Kim J.S."/>
            <person name="Ahn B.O."/>
            <person name="Rhee S.Y."/>
            <person name="Sohng J.K."/>
        </authorList>
    </citation>
    <scope>NUCLEOTIDE SEQUENCE</scope>
    <source>
        <tissue evidence="4">Leaf</tissue>
    </source>
</reference>
<evidence type="ECO:0000313" key="4">
    <source>
        <dbReference type="EMBL" id="KAF7825279.1"/>
    </source>
</evidence>
<dbReference type="Pfam" id="PF13976">
    <property type="entry name" value="gag_pre-integrs"/>
    <property type="match status" value="1"/>
</dbReference>
<evidence type="ECO:0000259" key="2">
    <source>
        <dbReference type="Pfam" id="PF13976"/>
    </source>
</evidence>